<accession>A0A0D7EZB1</accession>
<evidence type="ECO:0000256" key="1">
    <source>
        <dbReference type="SAM" id="MobiDB-lite"/>
    </source>
</evidence>
<feature type="signal peptide" evidence="2">
    <location>
        <begin position="1"/>
        <end position="29"/>
    </location>
</feature>
<feature type="compositionally biased region" description="Basic and acidic residues" evidence="1">
    <location>
        <begin position="30"/>
        <end position="54"/>
    </location>
</feature>
<feature type="region of interest" description="Disordered" evidence="1">
    <location>
        <begin position="27"/>
        <end position="54"/>
    </location>
</feature>
<dbReference type="EMBL" id="JXXE01000141">
    <property type="protein sequence ID" value="KIZ45875.1"/>
    <property type="molecule type" value="Genomic_DNA"/>
</dbReference>
<dbReference type="OrthoDB" id="7856745at2"/>
<dbReference type="Gene3D" id="3.10.450.40">
    <property type="match status" value="1"/>
</dbReference>
<dbReference type="InterPro" id="IPR025711">
    <property type="entry name" value="PepSY"/>
</dbReference>
<reference evidence="4 5" key="1">
    <citation type="submission" date="2014-11" db="EMBL/GenBank/DDBJ databases">
        <title>Genomics and ecophysiology of heterotrophic nitrogen fixing bacteria isolated from estuarine surface water.</title>
        <authorList>
            <person name="Bentzon-Tilia M."/>
            <person name="Severin I."/>
            <person name="Hansen L.H."/>
            <person name="Riemann L."/>
        </authorList>
    </citation>
    <scope>NUCLEOTIDE SEQUENCE [LARGE SCALE GENOMIC DNA]</scope>
    <source>
        <strain evidence="4 5">BAL398</strain>
    </source>
</reference>
<keyword evidence="2" id="KW-0732">Signal</keyword>
<dbReference type="PATRIC" id="fig|1076.23.peg.690"/>
<dbReference type="RefSeq" id="WP_044407942.1">
    <property type="nucleotide sequence ID" value="NZ_JXXE01000141.1"/>
</dbReference>
<feature type="domain" description="PepSY" evidence="3">
    <location>
        <begin position="67"/>
        <end position="123"/>
    </location>
</feature>
<dbReference type="Proteomes" id="UP000032515">
    <property type="component" value="Unassembled WGS sequence"/>
</dbReference>
<sequence>MHLRIPSFRTVLAAGLLLGTAGLPGATMADPHDHSDRRDHHGGRGDHDGRADHDAVRAAVEQGEIKPLADLLAMVKDKLPGEITGVEVERKHDQWMYEFRVIAKDGRLFKVYVDAKSGDIRRTKEK</sequence>
<feature type="chain" id="PRO_5002319701" evidence="2">
    <location>
        <begin position="30"/>
        <end position="126"/>
    </location>
</feature>
<protein>
    <submittedName>
        <fullName evidence="4">Peptidase</fullName>
    </submittedName>
</protein>
<gene>
    <name evidence="4" type="ORF">OO17_07385</name>
</gene>
<proteinExistence type="predicted"/>
<comment type="caution">
    <text evidence="4">The sequence shown here is derived from an EMBL/GenBank/DDBJ whole genome shotgun (WGS) entry which is preliminary data.</text>
</comment>
<evidence type="ECO:0000313" key="5">
    <source>
        <dbReference type="Proteomes" id="UP000032515"/>
    </source>
</evidence>
<dbReference type="AlphaFoldDB" id="A0A0D7EZB1"/>
<evidence type="ECO:0000313" key="4">
    <source>
        <dbReference type="EMBL" id="KIZ45875.1"/>
    </source>
</evidence>
<evidence type="ECO:0000256" key="2">
    <source>
        <dbReference type="SAM" id="SignalP"/>
    </source>
</evidence>
<organism evidence="4 5">
    <name type="scientific">Rhodopseudomonas palustris</name>
    <dbReference type="NCBI Taxonomy" id="1076"/>
    <lineage>
        <taxon>Bacteria</taxon>
        <taxon>Pseudomonadati</taxon>
        <taxon>Pseudomonadota</taxon>
        <taxon>Alphaproteobacteria</taxon>
        <taxon>Hyphomicrobiales</taxon>
        <taxon>Nitrobacteraceae</taxon>
        <taxon>Rhodopseudomonas</taxon>
    </lineage>
</organism>
<evidence type="ECO:0000259" key="3">
    <source>
        <dbReference type="Pfam" id="PF03413"/>
    </source>
</evidence>
<dbReference type="Pfam" id="PF03413">
    <property type="entry name" value="PepSY"/>
    <property type="match status" value="1"/>
</dbReference>
<name>A0A0D7EZB1_RHOPL</name>